<evidence type="ECO:0000256" key="2">
    <source>
        <dbReference type="SAM" id="Phobius"/>
    </source>
</evidence>
<dbReference type="EMBL" id="SDWT01000001">
    <property type="protein sequence ID" value="RYB93191.1"/>
    <property type="molecule type" value="Genomic_DNA"/>
</dbReference>
<dbReference type="SUPFAM" id="SSF50939">
    <property type="entry name" value="Sialidases"/>
    <property type="match status" value="1"/>
</dbReference>
<dbReference type="OrthoDB" id="3769345at2"/>
<evidence type="ECO:0000256" key="1">
    <source>
        <dbReference type="SAM" id="MobiDB-lite"/>
    </source>
</evidence>
<accession>A0A4Q2RVI5</accession>
<keyword evidence="4" id="KW-1185">Reference proteome</keyword>
<comment type="caution">
    <text evidence="3">The sequence shown here is derived from an EMBL/GenBank/DDBJ whole genome shotgun (WGS) entry which is preliminary data.</text>
</comment>
<feature type="transmembrane region" description="Helical" evidence="2">
    <location>
        <begin position="36"/>
        <end position="56"/>
    </location>
</feature>
<dbReference type="InterPro" id="IPR036278">
    <property type="entry name" value="Sialidase_sf"/>
</dbReference>
<evidence type="ECO:0000313" key="4">
    <source>
        <dbReference type="Proteomes" id="UP000294071"/>
    </source>
</evidence>
<organism evidence="3 4">
    <name type="scientific">Nocardioides oleivorans</name>
    <dbReference type="NCBI Taxonomy" id="273676"/>
    <lineage>
        <taxon>Bacteria</taxon>
        <taxon>Bacillati</taxon>
        <taxon>Actinomycetota</taxon>
        <taxon>Actinomycetes</taxon>
        <taxon>Propionibacteriales</taxon>
        <taxon>Nocardioidaceae</taxon>
        <taxon>Nocardioides</taxon>
    </lineage>
</organism>
<dbReference type="RefSeq" id="WP_129398210.1">
    <property type="nucleotide sequence ID" value="NZ_SDWT01000001.1"/>
</dbReference>
<sequence length="396" mass="40769">MNLPTHVSREVAERVPQPGFDAVVDRAQHARRRRRTTIASGLAVAVVVAGVGFAVGRPGGGDDQRPEPARPGPSTPWDGTPEVDSRLPATVQSFLRGARLQPWSFAGSDTGAAVVWGSCAGDGPCTYALTVRDGDEVAGRLLEASAPTLTAVPGGWIYEDVDEVSLLTPSGTFEPVVDTGSGSTDVEPGDTAVRTRAGWRILRGTKLIGLPGAGTWQPSSAYVTPGGRLVLAPGVAGPRRVVVSDGDLQWEMTHVADPGADSTGTGLLAGNGDHLAYVLLGDDPDGSVTGLHVALSSDAGDTWTTSEGMERSVYQDVSGLAMSRQGTAYLVTGSHGLVRIDADGNEVGTPMSPHDMGVLTSGDEVCVVAGAGAVDELRCSSDDGTTWAPRPLPGFG</sequence>
<keyword evidence="2" id="KW-1133">Transmembrane helix</keyword>
<reference evidence="3 4" key="1">
    <citation type="submission" date="2019-01" db="EMBL/GenBank/DDBJ databases">
        <title>Novel species of Nocardioides.</title>
        <authorList>
            <person name="Liu Q."/>
            <person name="Xin Y.-H."/>
        </authorList>
    </citation>
    <scope>NUCLEOTIDE SEQUENCE [LARGE SCALE GENOMIC DNA]</scope>
    <source>
        <strain evidence="3 4">CGMCC 4.6882</strain>
    </source>
</reference>
<proteinExistence type="predicted"/>
<feature type="region of interest" description="Disordered" evidence="1">
    <location>
        <begin position="57"/>
        <end position="83"/>
    </location>
</feature>
<evidence type="ECO:0000313" key="3">
    <source>
        <dbReference type="EMBL" id="RYB93191.1"/>
    </source>
</evidence>
<protein>
    <recommendedName>
        <fullName evidence="5">Exo-alpha-sialidase</fullName>
    </recommendedName>
</protein>
<dbReference type="AlphaFoldDB" id="A0A4Q2RVI5"/>
<keyword evidence="2" id="KW-0472">Membrane</keyword>
<gene>
    <name evidence="3" type="ORF">EUA93_01780</name>
</gene>
<evidence type="ECO:0008006" key="5">
    <source>
        <dbReference type="Google" id="ProtNLM"/>
    </source>
</evidence>
<dbReference type="Proteomes" id="UP000294071">
    <property type="component" value="Unassembled WGS sequence"/>
</dbReference>
<name>A0A4Q2RVI5_9ACTN</name>
<keyword evidence="2" id="KW-0812">Transmembrane</keyword>